<dbReference type="EMBL" id="CALNXK010000079">
    <property type="protein sequence ID" value="CAH3146639.1"/>
    <property type="molecule type" value="Genomic_DNA"/>
</dbReference>
<protein>
    <submittedName>
        <fullName evidence="1">Uncharacterized protein</fullName>
    </submittedName>
</protein>
<evidence type="ECO:0000313" key="1">
    <source>
        <dbReference type="EMBL" id="CAH3146639.1"/>
    </source>
</evidence>
<proteinExistence type="predicted"/>
<dbReference type="Proteomes" id="UP001159405">
    <property type="component" value="Unassembled WGS sequence"/>
</dbReference>
<gene>
    <name evidence="1" type="ORF">PLOB_00045186</name>
</gene>
<organism evidence="1 2">
    <name type="scientific">Porites lobata</name>
    <dbReference type="NCBI Taxonomy" id="104759"/>
    <lineage>
        <taxon>Eukaryota</taxon>
        <taxon>Metazoa</taxon>
        <taxon>Cnidaria</taxon>
        <taxon>Anthozoa</taxon>
        <taxon>Hexacorallia</taxon>
        <taxon>Scleractinia</taxon>
        <taxon>Fungiina</taxon>
        <taxon>Poritidae</taxon>
        <taxon>Porites</taxon>
    </lineage>
</organism>
<accession>A0ABN8PQN3</accession>
<name>A0ABN8PQN3_9CNID</name>
<keyword evidence="2" id="KW-1185">Reference proteome</keyword>
<evidence type="ECO:0000313" key="2">
    <source>
        <dbReference type="Proteomes" id="UP001159405"/>
    </source>
</evidence>
<reference evidence="1 2" key="1">
    <citation type="submission" date="2022-05" db="EMBL/GenBank/DDBJ databases">
        <authorList>
            <consortium name="Genoscope - CEA"/>
            <person name="William W."/>
        </authorList>
    </citation>
    <scope>NUCLEOTIDE SEQUENCE [LARGE SCALE GENOMIC DNA]</scope>
</reference>
<comment type="caution">
    <text evidence="1">The sequence shown here is derived from an EMBL/GenBank/DDBJ whole genome shotgun (WGS) entry which is preliminary data.</text>
</comment>
<feature type="non-terminal residue" evidence="1">
    <location>
        <position position="137"/>
    </location>
</feature>
<sequence>MFNATVSKVNKLLGPLKLTCPQLTTVSVRWTLYLFPVKSQLCQSQSESQSHLQGKIERVERRTTRWILRSRIGEMSCKERLIRLDMQTDLNVHNFVSFVTHGQTRQSNSFKLKISFRKTSAFKASYFNRIVKLRTSL</sequence>